<name>R0K6G8_EXST2</name>
<feature type="transmembrane region" description="Helical" evidence="6">
    <location>
        <begin position="56"/>
        <end position="77"/>
    </location>
</feature>
<evidence type="ECO:0000256" key="3">
    <source>
        <dbReference type="ARBA" id="ARBA00022824"/>
    </source>
</evidence>
<gene>
    <name evidence="7" type="ORF">SETTUDRAFT_168432</name>
</gene>
<dbReference type="GeneID" id="19400549"/>
<dbReference type="eggNOG" id="ENOG502S8DA">
    <property type="taxonomic scope" value="Eukaryota"/>
</dbReference>
<dbReference type="InterPro" id="IPR024512">
    <property type="entry name" value="Ser_palmitoyltrfase_ssu-like"/>
</dbReference>
<evidence type="ECO:0000256" key="1">
    <source>
        <dbReference type="ARBA" id="ARBA00004477"/>
    </source>
</evidence>
<proteinExistence type="predicted"/>
<evidence type="ECO:0000256" key="4">
    <source>
        <dbReference type="ARBA" id="ARBA00022989"/>
    </source>
</evidence>
<dbReference type="STRING" id="671987.R0K6G8"/>
<protein>
    <submittedName>
        <fullName evidence="7">Uncharacterized protein</fullName>
    </submittedName>
</protein>
<feature type="transmembrane region" description="Helical" evidence="6">
    <location>
        <begin position="7"/>
        <end position="26"/>
    </location>
</feature>
<accession>R0K6G8</accession>
<reference evidence="7 8" key="1">
    <citation type="journal article" date="2012" name="PLoS Pathog.">
        <title>Diverse lifestyles and strategies of plant pathogenesis encoded in the genomes of eighteen Dothideomycetes fungi.</title>
        <authorList>
            <person name="Ohm R.A."/>
            <person name="Feau N."/>
            <person name="Henrissat B."/>
            <person name="Schoch C.L."/>
            <person name="Horwitz B.A."/>
            <person name="Barry K.W."/>
            <person name="Condon B.J."/>
            <person name="Copeland A.C."/>
            <person name="Dhillon B."/>
            <person name="Glaser F."/>
            <person name="Hesse C.N."/>
            <person name="Kosti I."/>
            <person name="LaButti K."/>
            <person name="Lindquist E.A."/>
            <person name="Lucas S."/>
            <person name="Salamov A.A."/>
            <person name="Bradshaw R.E."/>
            <person name="Ciuffetti L."/>
            <person name="Hamelin R.C."/>
            <person name="Kema G.H.J."/>
            <person name="Lawrence C."/>
            <person name="Scott J.A."/>
            <person name="Spatafora J.W."/>
            <person name="Turgeon B.G."/>
            <person name="de Wit P.J.G.M."/>
            <person name="Zhong S."/>
            <person name="Goodwin S.B."/>
            <person name="Grigoriev I.V."/>
        </authorList>
    </citation>
    <scope>NUCLEOTIDE SEQUENCE [LARGE SCALE GENOMIC DNA]</scope>
    <source>
        <strain evidence="8">28A</strain>
    </source>
</reference>
<organism evidence="7 8">
    <name type="scientific">Exserohilum turcicum (strain 28A)</name>
    <name type="common">Northern leaf blight fungus</name>
    <name type="synonym">Setosphaeria turcica</name>
    <dbReference type="NCBI Taxonomy" id="671987"/>
    <lineage>
        <taxon>Eukaryota</taxon>
        <taxon>Fungi</taxon>
        <taxon>Dikarya</taxon>
        <taxon>Ascomycota</taxon>
        <taxon>Pezizomycotina</taxon>
        <taxon>Dothideomycetes</taxon>
        <taxon>Pleosporomycetidae</taxon>
        <taxon>Pleosporales</taxon>
        <taxon>Pleosporineae</taxon>
        <taxon>Pleosporaceae</taxon>
        <taxon>Exserohilum</taxon>
    </lineage>
</organism>
<keyword evidence="4 6" id="KW-1133">Transmembrane helix</keyword>
<keyword evidence="5 6" id="KW-0472">Membrane</keyword>
<keyword evidence="3" id="KW-0256">Endoplasmic reticulum</keyword>
<sequence>MIDPTSLATVVLLASASALLLAAMFYPSKMLRWFQRKRYQYEVTFSLYMLTPTEKFIFNSVLFLLLSLLIIAACLYLPEHLSIIAHRILYYISGHQHSLDAHKVSHSSMPPSDMSSHAPLGGGINANGRAHMEI</sequence>
<dbReference type="RefSeq" id="XP_008023974.1">
    <property type="nucleotide sequence ID" value="XM_008025783.1"/>
</dbReference>
<evidence type="ECO:0000256" key="5">
    <source>
        <dbReference type="ARBA" id="ARBA00023136"/>
    </source>
</evidence>
<dbReference type="GO" id="GO:0005789">
    <property type="term" value="C:endoplasmic reticulum membrane"/>
    <property type="evidence" value="ECO:0007669"/>
    <property type="project" value="UniProtKB-SubCell"/>
</dbReference>
<dbReference type="Pfam" id="PF11779">
    <property type="entry name" value="SPT_ssu-like"/>
    <property type="match status" value="1"/>
</dbReference>
<reference evidence="7 8" key="2">
    <citation type="journal article" date="2013" name="PLoS Genet.">
        <title>Comparative genome structure, secondary metabolite, and effector coding capacity across Cochliobolus pathogens.</title>
        <authorList>
            <person name="Condon B.J."/>
            <person name="Leng Y."/>
            <person name="Wu D."/>
            <person name="Bushley K.E."/>
            <person name="Ohm R.A."/>
            <person name="Otillar R."/>
            <person name="Martin J."/>
            <person name="Schackwitz W."/>
            <person name="Grimwood J."/>
            <person name="MohdZainudin N."/>
            <person name="Xue C."/>
            <person name="Wang R."/>
            <person name="Manning V.A."/>
            <person name="Dhillon B."/>
            <person name="Tu Z.J."/>
            <person name="Steffenson B.J."/>
            <person name="Salamov A."/>
            <person name="Sun H."/>
            <person name="Lowry S."/>
            <person name="LaButti K."/>
            <person name="Han J."/>
            <person name="Copeland A."/>
            <person name="Lindquist E."/>
            <person name="Barry K."/>
            <person name="Schmutz J."/>
            <person name="Baker S.E."/>
            <person name="Ciuffetti L.M."/>
            <person name="Grigoriev I.V."/>
            <person name="Zhong S."/>
            <person name="Turgeon B.G."/>
        </authorList>
    </citation>
    <scope>NUCLEOTIDE SEQUENCE [LARGE SCALE GENOMIC DNA]</scope>
    <source>
        <strain evidence="8">28A</strain>
    </source>
</reference>
<dbReference type="EMBL" id="KB908537">
    <property type="protein sequence ID" value="EOA88593.1"/>
    <property type="molecule type" value="Genomic_DNA"/>
</dbReference>
<evidence type="ECO:0000256" key="2">
    <source>
        <dbReference type="ARBA" id="ARBA00022692"/>
    </source>
</evidence>
<evidence type="ECO:0000313" key="8">
    <source>
        <dbReference type="Proteomes" id="UP000016935"/>
    </source>
</evidence>
<dbReference type="OrthoDB" id="202672at2759"/>
<keyword evidence="2 6" id="KW-0812">Transmembrane</keyword>
<dbReference type="AlphaFoldDB" id="R0K6G8"/>
<comment type="subcellular location">
    <subcellularLocation>
        <location evidence="1">Endoplasmic reticulum membrane</location>
        <topology evidence="1">Multi-pass membrane protein</topology>
    </subcellularLocation>
</comment>
<keyword evidence="8" id="KW-1185">Reference proteome</keyword>
<evidence type="ECO:0000313" key="7">
    <source>
        <dbReference type="EMBL" id="EOA88593.1"/>
    </source>
</evidence>
<evidence type="ECO:0000256" key="6">
    <source>
        <dbReference type="SAM" id="Phobius"/>
    </source>
</evidence>
<dbReference type="Proteomes" id="UP000016935">
    <property type="component" value="Unassembled WGS sequence"/>
</dbReference>
<dbReference type="HOGENOM" id="CLU_122021_0_0_1"/>